<keyword evidence="2" id="KW-1185">Reference proteome</keyword>
<evidence type="ECO:0000313" key="1">
    <source>
        <dbReference type="EMBL" id="MFC5522656.1"/>
    </source>
</evidence>
<dbReference type="Proteomes" id="UP001596084">
    <property type="component" value="Unassembled WGS sequence"/>
</dbReference>
<comment type="caution">
    <text evidence="1">The sequence shown here is derived from an EMBL/GenBank/DDBJ whole genome shotgun (WGS) entry which is preliminary data.</text>
</comment>
<proteinExistence type="predicted"/>
<reference evidence="2" key="1">
    <citation type="journal article" date="2019" name="Int. J. Syst. Evol. Microbiol.">
        <title>The Global Catalogue of Microorganisms (GCM) 10K type strain sequencing project: providing services to taxonomists for standard genome sequencing and annotation.</title>
        <authorList>
            <consortium name="The Broad Institute Genomics Platform"/>
            <consortium name="The Broad Institute Genome Sequencing Center for Infectious Disease"/>
            <person name="Wu L."/>
            <person name="Ma J."/>
        </authorList>
    </citation>
    <scope>NUCLEOTIDE SEQUENCE [LARGE SCALE GENOMIC DNA]</scope>
    <source>
        <strain evidence="2">CGMCC 4.7277</strain>
    </source>
</reference>
<sequence>MTTAVQSADYQTRTWTMASGRRYLTDVAPGSTLTAELLALAAGIHGLSGDFADVTDMVWAEMLRCRH</sequence>
<name>A0ABW0QDM3_9BURK</name>
<protein>
    <submittedName>
        <fullName evidence="1">Uncharacterized protein</fullName>
    </submittedName>
</protein>
<gene>
    <name evidence="1" type="ORF">ACFPP7_17330</name>
</gene>
<accession>A0ABW0QDM3</accession>
<organism evidence="1 2">
    <name type="scientific">Polaromonas jejuensis</name>
    <dbReference type="NCBI Taxonomy" id="457502"/>
    <lineage>
        <taxon>Bacteria</taxon>
        <taxon>Pseudomonadati</taxon>
        <taxon>Pseudomonadota</taxon>
        <taxon>Betaproteobacteria</taxon>
        <taxon>Burkholderiales</taxon>
        <taxon>Comamonadaceae</taxon>
        <taxon>Polaromonas</taxon>
    </lineage>
</organism>
<dbReference type="RefSeq" id="WP_157090441.1">
    <property type="nucleotide sequence ID" value="NZ_JBHSMX010000054.1"/>
</dbReference>
<evidence type="ECO:0000313" key="2">
    <source>
        <dbReference type="Proteomes" id="UP001596084"/>
    </source>
</evidence>
<dbReference type="EMBL" id="JBHSMX010000054">
    <property type="protein sequence ID" value="MFC5522656.1"/>
    <property type="molecule type" value="Genomic_DNA"/>
</dbReference>